<sequence length="107" mass="11885">MIGPEVIERHGCIKALETLDRVLEEKPEQHHEEVVGVLRCLVAMRDHLILERRGRGPSPDLDEHLDHVNAVVSVMTSGSFPVVGLKHDRLKQARDLMAGIIGAARRG</sequence>
<accession>A0ABX7B4J2</accession>
<evidence type="ECO:0000313" key="1">
    <source>
        <dbReference type="EMBL" id="QQP89274.1"/>
    </source>
</evidence>
<organism evidence="1 2">
    <name type="scientific">Skermanella cutis</name>
    <dbReference type="NCBI Taxonomy" id="2775420"/>
    <lineage>
        <taxon>Bacteria</taxon>
        <taxon>Pseudomonadati</taxon>
        <taxon>Pseudomonadota</taxon>
        <taxon>Alphaproteobacteria</taxon>
        <taxon>Rhodospirillales</taxon>
        <taxon>Azospirillaceae</taxon>
        <taxon>Skermanella</taxon>
    </lineage>
</organism>
<evidence type="ECO:0008006" key="3">
    <source>
        <dbReference type="Google" id="ProtNLM"/>
    </source>
</evidence>
<keyword evidence="2" id="KW-1185">Reference proteome</keyword>
<dbReference type="Proteomes" id="UP000595197">
    <property type="component" value="Chromosome"/>
</dbReference>
<evidence type="ECO:0000313" key="2">
    <source>
        <dbReference type="Proteomes" id="UP000595197"/>
    </source>
</evidence>
<dbReference type="RefSeq" id="WP_201075321.1">
    <property type="nucleotide sequence ID" value="NZ_CP067420.1"/>
</dbReference>
<protein>
    <recommendedName>
        <fullName evidence="3">TetR family transcriptional regulator</fullName>
    </recommendedName>
</protein>
<proteinExistence type="predicted"/>
<dbReference type="EMBL" id="CP067420">
    <property type="protein sequence ID" value="QQP89274.1"/>
    <property type="molecule type" value="Genomic_DNA"/>
</dbReference>
<gene>
    <name evidence="1" type="ORF">IGS68_25335</name>
</gene>
<name>A0ABX7B4J2_9PROT</name>
<reference evidence="1" key="1">
    <citation type="submission" date="2021-02" db="EMBL/GenBank/DDBJ databases">
        <title>Skermanella TT6 skin isolate.</title>
        <authorList>
            <person name="Lee K."/>
            <person name="Ganzorig M."/>
        </authorList>
    </citation>
    <scope>NUCLEOTIDE SEQUENCE</scope>
    <source>
        <strain evidence="1">TT6</strain>
    </source>
</reference>